<evidence type="ECO:0000313" key="7">
    <source>
        <dbReference type="Proteomes" id="UP000823561"/>
    </source>
</evidence>
<sequence>MAKRVHLQCLGLYAILLHFSSGDKVVSINTPLGENVMLHCNTSGMDISIIKWAKDGIQVFVYSPVLEDKKDKIQTNFTSERMSVDPSTTVLHISDVQVSDEGIYTCEVLGSQAQRTETWNLTITSVSPDPSQLIYISTAASGAILIIFCSILCIYKVMKKKYNSGGQASIQSNGTREGQDFEMSQQRQDQRISRQSSQYLERYNSVYGKF</sequence>
<gene>
    <name evidence="6" type="ORF">AALO_G00037060</name>
</gene>
<keyword evidence="3" id="KW-0812">Transmembrane</keyword>
<keyword evidence="3" id="KW-1133">Transmembrane helix</keyword>
<dbReference type="GO" id="GO:0005886">
    <property type="term" value="C:plasma membrane"/>
    <property type="evidence" value="ECO:0007669"/>
    <property type="project" value="TreeGrafter"/>
</dbReference>
<dbReference type="PROSITE" id="PS50835">
    <property type="entry name" value="IG_LIKE"/>
    <property type="match status" value="1"/>
</dbReference>
<dbReference type="SUPFAM" id="SSF48726">
    <property type="entry name" value="Immunoglobulin"/>
    <property type="match status" value="1"/>
</dbReference>
<proteinExistence type="predicted"/>
<evidence type="ECO:0000256" key="2">
    <source>
        <dbReference type="SAM" id="MobiDB-lite"/>
    </source>
</evidence>
<dbReference type="Gene3D" id="2.60.40.10">
    <property type="entry name" value="Immunoglobulins"/>
    <property type="match status" value="1"/>
</dbReference>
<keyword evidence="4" id="KW-0732">Signal</keyword>
<dbReference type="GO" id="GO:0030424">
    <property type="term" value="C:axon"/>
    <property type="evidence" value="ECO:0007669"/>
    <property type="project" value="TreeGrafter"/>
</dbReference>
<keyword evidence="3" id="KW-0472">Membrane</keyword>
<dbReference type="Proteomes" id="UP000823561">
    <property type="component" value="Chromosome 3"/>
</dbReference>
<dbReference type="SMART" id="SM00406">
    <property type="entry name" value="IGv"/>
    <property type="match status" value="1"/>
</dbReference>
<dbReference type="PANTHER" id="PTHR10075:SF100">
    <property type="entry name" value="FASCICLIN-2"/>
    <property type="match status" value="1"/>
</dbReference>
<dbReference type="InterPro" id="IPR036179">
    <property type="entry name" value="Ig-like_dom_sf"/>
</dbReference>
<dbReference type="InterPro" id="IPR003599">
    <property type="entry name" value="Ig_sub"/>
</dbReference>
<dbReference type="EMBL" id="JADWDJ010000003">
    <property type="protein sequence ID" value="KAG5282992.1"/>
    <property type="molecule type" value="Genomic_DNA"/>
</dbReference>
<feature type="chain" id="PRO_5044011784" description="Ig-like domain-containing protein" evidence="4">
    <location>
        <begin position="23"/>
        <end position="210"/>
    </location>
</feature>
<evidence type="ECO:0000313" key="6">
    <source>
        <dbReference type="EMBL" id="KAG5282992.1"/>
    </source>
</evidence>
<evidence type="ECO:0000256" key="3">
    <source>
        <dbReference type="SAM" id="Phobius"/>
    </source>
</evidence>
<dbReference type="InterPro" id="IPR007110">
    <property type="entry name" value="Ig-like_dom"/>
</dbReference>
<dbReference type="Pfam" id="PF07686">
    <property type="entry name" value="V-set"/>
    <property type="match status" value="1"/>
</dbReference>
<keyword evidence="1" id="KW-0393">Immunoglobulin domain</keyword>
<name>A0AAV6HA14_9TELE</name>
<dbReference type="InterPro" id="IPR003598">
    <property type="entry name" value="Ig_sub2"/>
</dbReference>
<dbReference type="GO" id="GO:0098632">
    <property type="term" value="F:cell-cell adhesion mediator activity"/>
    <property type="evidence" value="ECO:0007669"/>
    <property type="project" value="TreeGrafter"/>
</dbReference>
<dbReference type="GO" id="GO:0007411">
    <property type="term" value="P:axon guidance"/>
    <property type="evidence" value="ECO:0007669"/>
    <property type="project" value="TreeGrafter"/>
</dbReference>
<feature type="region of interest" description="Disordered" evidence="2">
    <location>
        <begin position="166"/>
        <end position="194"/>
    </location>
</feature>
<comment type="caution">
    <text evidence="6">The sequence shown here is derived from an EMBL/GenBank/DDBJ whole genome shotgun (WGS) entry which is preliminary data.</text>
</comment>
<dbReference type="GO" id="GO:0070593">
    <property type="term" value="P:dendrite self-avoidance"/>
    <property type="evidence" value="ECO:0007669"/>
    <property type="project" value="TreeGrafter"/>
</dbReference>
<accession>A0AAV6HA14</accession>
<organism evidence="6 7">
    <name type="scientific">Alosa alosa</name>
    <name type="common">allis shad</name>
    <dbReference type="NCBI Taxonomy" id="278164"/>
    <lineage>
        <taxon>Eukaryota</taxon>
        <taxon>Metazoa</taxon>
        <taxon>Chordata</taxon>
        <taxon>Craniata</taxon>
        <taxon>Vertebrata</taxon>
        <taxon>Euteleostomi</taxon>
        <taxon>Actinopterygii</taxon>
        <taxon>Neopterygii</taxon>
        <taxon>Teleostei</taxon>
        <taxon>Clupei</taxon>
        <taxon>Clupeiformes</taxon>
        <taxon>Clupeoidei</taxon>
        <taxon>Clupeidae</taxon>
        <taxon>Alosa</taxon>
    </lineage>
</organism>
<keyword evidence="7" id="KW-1185">Reference proteome</keyword>
<evidence type="ECO:0000256" key="1">
    <source>
        <dbReference type="ARBA" id="ARBA00023319"/>
    </source>
</evidence>
<feature type="transmembrane region" description="Helical" evidence="3">
    <location>
        <begin position="133"/>
        <end position="155"/>
    </location>
</feature>
<dbReference type="InterPro" id="IPR013783">
    <property type="entry name" value="Ig-like_fold"/>
</dbReference>
<evidence type="ECO:0000259" key="5">
    <source>
        <dbReference type="PROSITE" id="PS50835"/>
    </source>
</evidence>
<dbReference type="CDD" id="cd00096">
    <property type="entry name" value="Ig"/>
    <property type="match status" value="1"/>
</dbReference>
<dbReference type="InterPro" id="IPR013106">
    <property type="entry name" value="Ig_V-set"/>
</dbReference>
<reference evidence="6" key="1">
    <citation type="submission" date="2020-10" db="EMBL/GenBank/DDBJ databases">
        <title>Chromosome-scale genome assembly of the Allis shad, Alosa alosa.</title>
        <authorList>
            <person name="Margot Z."/>
            <person name="Christophe K."/>
            <person name="Cabau C."/>
            <person name="Louis A."/>
            <person name="Berthelot C."/>
            <person name="Parey E."/>
            <person name="Roest Crollius H."/>
            <person name="Montfort J."/>
            <person name="Robinson-Rechavi M."/>
            <person name="Bucao C."/>
            <person name="Bouchez O."/>
            <person name="Gislard M."/>
            <person name="Lluch J."/>
            <person name="Milhes M."/>
            <person name="Lampietro C."/>
            <person name="Lopez Roques C."/>
            <person name="Donnadieu C."/>
            <person name="Braasch I."/>
            <person name="Desvignes T."/>
            <person name="Postlethwait J."/>
            <person name="Bobe J."/>
            <person name="Guiguen Y."/>
        </authorList>
    </citation>
    <scope>NUCLEOTIDE SEQUENCE</scope>
    <source>
        <strain evidence="6">M-15738</strain>
        <tissue evidence="6">Blood</tissue>
    </source>
</reference>
<dbReference type="AlphaFoldDB" id="A0AAV6HA14"/>
<dbReference type="PANTHER" id="PTHR10075">
    <property type="entry name" value="BASIGIN RELATED"/>
    <property type="match status" value="1"/>
</dbReference>
<dbReference type="SMART" id="SM00409">
    <property type="entry name" value="IG"/>
    <property type="match status" value="1"/>
</dbReference>
<dbReference type="GO" id="GO:0007156">
    <property type="term" value="P:homophilic cell adhesion via plasma membrane adhesion molecules"/>
    <property type="evidence" value="ECO:0007669"/>
    <property type="project" value="TreeGrafter"/>
</dbReference>
<feature type="signal peptide" evidence="4">
    <location>
        <begin position="1"/>
        <end position="22"/>
    </location>
</feature>
<feature type="compositionally biased region" description="Polar residues" evidence="2">
    <location>
        <begin position="166"/>
        <end position="176"/>
    </location>
</feature>
<feature type="domain" description="Ig-like" evidence="5">
    <location>
        <begin position="33"/>
        <end position="122"/>
    </location>
</feature>
<dbReference type="SMART" id="SM00408">
    <property type="entry name" value="IGc2"/>
    <property type="match status" value="1"/>
</dbReference>
<evidence type="ECO:0000256" key="4">
    <source>
        <dbReference type="SAM" id="SignalP"/>
    </source>
</evidence>
<protein>
    <recommendedName>
        <fullName evidence="5">Ig-like domain-containing protein</fullName>
    </recommendedName>
</protein>